<dbReference type="InterPro" id="IPR014756">
    <property type="entry name" value="Ig_E-set"/>
</dbReference>
<evidence type="ECO:0000256" key="7">
    <source>
        <dbReference type="SAM" id="MobiDB-lite"/>
    </source>
</evidence>
<dbReference type="RefSeq" id="XP_018604377.1">
    <property type="nucleotide sequence ID" value="XM_018748861.2"/>
</dbReference>
<dbReference type="GO" id="GO:0045944">
    <property type="term" value="P:positive regulation of transcription by RNA polymerase II"/>
    <property type="evidence" value="ECO:0007669"/>
    <property type="project" value="TreeGrafter"/>
</dbReference>
<dbReference type="Ensembl" id="ENSSFOT00015010671.2">
    <property type="protein sequence ID" value="ENSSFOP00015010524.1"/>
    <property type="gene ID" value="ENSSFOG00015006850.2"/>
</dbReference>
<feature type="domain" description="RHD" evidence="8">
    <location>
        <begin position="135"/>
        <end position="313"/>
    </location>
</feature>
<dbReference type="SMART" id="SM00429">
    <property type="entry name" value="IPT"/>
    <property type="match status" value="1"/>
</dbReference>
<feature type="compositionally biased region" description="Pro residues" evidence="7">
    <location>
        <begin position="41"/>
        <end position="51"/>
    </location>
</feature>
<dbReference type="GO" id="GO:0006954">
    <property type="term" value="P:inflammatory response"/>
    <property type="evidence" value="ECO:0007669"/>
    <property type="project" value="TreeGrafter"/>
</dbReference>
<evidence type="ECO:0000259" key="8">
    <source>
        <dbReference type="PROSITE" id="PS50254"/>
    </source>
</evidence>
<dbReference type="GO" id="GO:0005829">
    <property type="term" value="C:cytosol"/>
    <property type="evidence" value="ECO:0007669"/>
    <property type="project" value="UniProtKB-ARBA"/>
</dbReference>
<keyword evidence="10" id="KW-1185">Reference proteome</keyword>
<dbReference type="Pfam" id="PF00554">
    <property type="entry name" value="RHD_DNA_bind"/>
    <property type="match status" value="1"/>
</dbReference>
<evidence type="ECO:0000313" key="10">
    <source>
        <dbReference type="Proteomes" id="UP000694397"/>
    </source>
</evidence>
<keyword evidence="4" id="KW-0010">Activator</keyword>
<keyword evidence="2" id="KW-0805">Transcription regulation</keyword>
<dbReference type="GO" id="GO:0034097">
    <property type="term" value="P:response to cytokine"/>
    <property type="evidence" value="ECO:0007669"/>
    <property type="project" value="TreeGrafter"/>
</dbReference>
<name>A0A8C9RE06_SCLFO</name>
<feature type="region of interest" description="Disordered" evidence="7">
    <location>
        <begin position="78"/>
        <end position="117"/>
    </location>
</feature>
<dbReference type="InterPro" id="IPR013783">
    <property type="entry name" value="Ig-like_fold"/>
</dbReference>
<dbReference type="PROSITE" id="PS50254">
    <property type="entry name" value="REL_2"/>
    <property type="match status" value="1"/>
</dbReference>
<dbReference type="GO" id="GO:0030098">
    <property type="term" value="P:lymphocyte differentiation"/>
    <property type="evidence" value="ECO:0007669"/>
    <property type="project" value="UniProtKB-ARBA"/>
</dbReference>
<dbReference type="Gene3D" id="2.60.40.340">
    <property type="entry name" value="Rel homology domain (RHD), DNA-binding domain"/>
    <property type="match status" value="1"/>
</dbReference>
<gene>
    <name evidence="9" type="primary">relb</name>
</gene>
<dbReference type="GO" id="GO:0007399">
    <property type="term" value="P:nervous system development"/>
    <property type="evidence" value="ECO:0007669"/>
    <property type="project" value="UniProtKB-ARBA"/>
</dbReference>
<dbReference type="SUPFAM" id="SSF81296">
    <property type="entry name" value="E set domains"/>
    <property type="match status" value="1"/>
</dbReference>
<organism evidence="9 10">
    <name type="scientific">Scleropages formosus</name>
    <name type="common">Asian bonytongue</name>
    <name type="synonym">Osteoglossum formosum</name>
    <dbReference type="NCBI Taxonomy" id="113540"/>
    <lineage>
        <taxon>Eukaryota</taxon>
        <taxon>Metazoa</taxon>
        <taxon>Chordata</taxon>
        <taxon>Craniata</taxon>
        <taxon>Vertebrata</taxon>
        <taxon>Euteleostomi</taxon>
        <taxon>Actinopterygii</taxon>
        <taxon>Neopterygii</taxon>
        <taxon>Teleostei</taxon>
        <taxon>Osteoglossocephala</taxon>
        <taxon>Osteoglossomorpha</taxon>
        <taxon>Osteoglossiformes</taxon>
        <taxon>Osteoglossidae</taxon>
        <taxon>Scleropages</taxon>
    </lineage>
</organism>
<dbReference type="FunFam" id="2.60.40.340:FF:000005">
    <property type="entry name" value="RELB proto-oncogene, NF-kB subunit"/>
    <property type="match status" value="1"/>
</dbReference>
<evidence type="ECO:0000256" key="4">
    <source>
        <dbReference type="ARBA" id="ARBA00023159"/>
    </source>
</evidence>
<dbReference type="InterPro" id="IPR008967">
    <property type="entry name" value="p53-like_TF_DNA-bd_sf"/>
</dbReference>
<dbReference type="Gene3D" id="2.60.40.10">
    <property type="entry name" value="Immunoglobulins"/>
    <property type="match status" value="1"/>
</dbReference>
<dbReference type="CTD" id="5971"/>
<dbReference type="GO" id="GO:0033554">
    <property type="term" value="P:cellular response to stress"/>
    <property type="evidence" value="ECO:0007669"/>
    <property type="project" value="TreeGrafter"/>
</dbReference>
<reference evidence="9" key="3">
    <citation type="submission" date="2025-09" db="UniProtKB">
        <authorList>
            <consortium name="Ensembl"/>
        </authorList>
    </citation>
    <scope>IDENTIFICATION</scope>
</reference>
<dbReference type="InterPro" id="IPR002909">
    <property type="entry name" value="IPT_dom"/>
</dbReference>
<protein>
    <submittedName>
        <fullName evidence="9">V-rel avian reticuloendotheliosis viral oncogene homolog B</fullName>
    </submittedName>
</protein>
<dbReference type="GeneTree" id="ENSGT00940000160230"/>
<dbReference type="FunFam" id="2.60.40.10:FF:000046">
    <property type="entry name" value="Nuclear factor NF-kappa-B p105 subunit"/>
    <property type="match status" value="1"/>
</dbReference>
<dbReference type="SUPFAM" id="SSF49417">
    <property type="entry name" value="p53-like transcription factors"/>
    <property type="match status" value="1"/>
</dbReference>
<dbReference type="PANTHER" id="PTHR24169:SF18">
    <property type="entry name" value="TRANSCRIPTION FACTOR RELB"/>
    <property type="match status" value="1"/>
</dbReference>
<keyword evidence="5" id="KW-0804">Transcription</keyword>
<keyword evidence="3" id="KW-0090">Biological rhythms</keyword>
<accession>A0A8C9RE06</accession>
<dbReference type="GO" id="GO:0005634">
    <property type="term" value="C:nucleus"/>
    <property type="evidence" value="ECO:0007669"/>
    <property type="project" value="UniProtKB-SubCell"/>
</dbReference>
<dbReference type="InterPro" id="IPR032397">
    <property type="entry name" value="RHD_dimer"/>
</dbReference>
<sequence length="627" mass="70520">MRDMTTTRSDTSETYPGVELEIIEEFLKEMSDTRVQTPAPVSLPGPPPPPQNSDIPHLSAMATAREVQAVLVSRGACPQPSSPFSQLKSCTSPMASPMSSQGGSSRSGRSRGVVAGRSGPILRQHREIEPLEMFLDAPKCVIVEQPKERGMRFRYECEGRSAGSILGASSTEANKTLPTVEIQGNLKHIKKVKITVSLVTKDIPHRPHPHSLVGKDCADGICVIFLNPRTHQRHSFTNLGIQCVRRKELDSALEKRRKQKIDPFNTDHSKSIEDIDMNVVRLCFQCQLEREDGEKIFLNPVVSNPIFDKKATTTSELKINRLNLDHGPCTGKTEIYLLCDKVQKDDIEIIFSRGSWEAKAEFAQTDVHRQIAIVFKSPPYQEQDITEKVEVNVFLRRISDHMDSEPVKFTYVPHNPDPYEVNRKRKIKTDLQFKERCSVTAVQHPVEGPTSHQFDPFSYAPPEPAYSMPDPLQEGLLSRPSQPLEEIHYSNSVDFKQEDNIFSSFEINSEDLQLLCRTLTQSIDDSAFSTLSMTACLDPQVPQDYTFSQTDLDHTTNLSLTNMDQNFNISLDNRLDLEFYNDVQFNQHFNQLSNGNHVPPLEALPQDPTGPTSQGLSLVKTESHVDP</sequence>
<dbReference type="InterPro" id="IPR000451">
    <property type="entry name" value="NFkB/Dor"/>
</dbReference>
<dbReference type="AlphaFoldDB" id="A0A8C9RE06"/>
<dbReference type="InterPro" id="IPR030492">
    <property type="entry name" value="RHD_CS"/>
</dbReference>
<evidence type="ECO:0000256" key="6">
    <source>
        <dbReference type="ARBA" id="ARBA00023242"/>
    </source>
</evidence>
<dbReference type="GeneID" id="108932442"/>
<proteinExistence type="predicted"/>
<comment type="subcellular location">
    <subcellularLocation>
        <location evidence="1">Nucleus</location>
    </subcellularLocation>
</comment>
<dbReference type="PRINTS" id="PR00057">
    <property type="entry name" value="NFKBTNSCPFCT"/>
</dbReference>
<dbReference type="KEGG" id="sfm:108932442"/>
<dbReference type="GO" id="GO:0048511">
    <property type="term" value="P:rhythmic process"/>
    <property type="evidence" value="ECO:0007669"/>
    <property type="project" value="UniProtKB-KW"/>
</dbReference>
<feature type="compositionally biased region" description="Polar residues" evidence="7">
    <location>
        <begin position="82"/>
        <end position="91"/>
    </location>
</feature>
<evidence type="ECO:0000313" key="9">
    <source>
        <dbReference type="Ensembl" id="ENSSFOP00015010524.1"/>
    </source>
</evidence>
<dbReference type="PROSITE" id="PS01204">
    <property type="entry name" value="REL_1"/>
    <property type="match status" value="1"/>
</dbReference>
<evidence type="ECO:0000256" key="1">
    <source>
        <dbReference type="ARBA" id="ARBA00004123"/>
    </source>
</evidence>
<evidence type="ECO:0000256" key="3">
    <source>
        <dbReference type="ARBA" id="ARBA00023108"/>
    </source>
</evidence>
<dbReference type="GO" id="GO:0007249">
    <property type="term" value="P:canonical NF-kappaB signal transduction"/>
    <property type="evidence" value="ECO:0007669"/>
    <property type="project" value="TreeGrafter"/>
</dbReference>
<dbReference type="InterPro" id="IPR011539">
    <property type="entry name" value="RHD_DNA_bind_dom"/>
</dbReference>
<evidence type="ECO:0000256" key="5">
    <source>
        <dbReference type="ARBA" id="ARBA00023163"/>
    </source>
</evidence>
<dbReference type="InterPro" id="IPR037059">
    <property type="entry name" value="RHD_DNA_bind_dom_sf"/>
</dbReference>
<dbReference type="PANTHER" id="PTHR24169">
    <property type="entry name" value="NUCLEAR FACTOR NF-KAPPA-B PROTEIN"/>
    <property type="match status" value="1"/>
</dbReference>
<feature type="region of interest" description="Disordered" evidence="7">
    <location>
        <begin position="594"/>
        <end position="627"/>
    </location>
</feature>
<dbReference type="GO" id="GO:0038061">
    <property type="term" value="P:non-canonical NF-kappaB signal transduction"/>
    <property type="evidence" value="ECO:0007669"/>
    <property type="project" value="TreeGrafter"/>
</dbReference>
<dbReference type="GO" id="GO:0045087">
    <property type="term" value="P:innate immune response"/>
    <property type="evidence" value="ECO:0007669"/>
    <property type="project" value="TreeGrafter"/>
</dbReference>
<feature type="compositionally biased region" description="Low complexity" evidence="7">
    <location>
        <begin position="92"/>
        <end position="117"/>
    </location>
</feature>
<dbReference type="Proteomes" id="UP000694397">
    <property type="component" value="Chromosome 10"/>
</dbReference>
<keyword evidence="6" id="KW-0539">Nucleus</keyword>
<dbReference type="OrthoDB" id="7881762at2759"/>
<dbReference type="GO" id="GO:0000981">
    <property type="term" value="F:DNA-binding transcription factor activity, RNA polymerase II-specific"/>
    <property type="evidence" value="ECO:0007669"/>
    <property type="project" value="TreeGrafter"/>
</dbReference>
<reference evidence="9 10" key="1">
    <citation type="submission" date="2019-04" db="EMBL/GenBank/DDBJ databases">
        <authorList>
            <consortium name="Wellcome Sanger Institute Data Sharing"/>
        </authorList>
    </citation>
    <scope>NUCLEOTIDE SEQUENCE [LARGE SCALE GENOMIC DNA]</scope>
</reference>
<dbReference type="GO" id="GO:0000978">
    <property type="term" value="F:RNA polymerase II cis-regulatory region sequence-specific DNA binding"/>
    <property type="evidence" value="ECO:0007669"/>
    <property type="project" value="UniProtKB-ARBA"/>
</dbReference>
<evidence type="ECO:0000256" key="2">
    <source>
        <dbReference type="ARBA" id="ARBA00023015"/>
    </source>
</evidence>
<dbReference type="Pfam" id="PF16179">
    <property type="entry name" value="RHD_dimer"/>
    <property type="match status" value="1"/>
</dbReference>
<reference evidence="9" key="2">
    <citation type="submission" date="2025-08" db="UniProtKB">
        <authorList>
            <consortium name="Ensembl"/>
        </authorList>
    </citation>
    <scope>IDENTIFICATION</scope>
</reference>
<feature type="region of interest" description="Disordered" evidence="7">
    <location>
        <begin position="30"/>
        <end position="52"/>
    </location>
</feature>